<dbReference type="Proteomes" id="UP000245288">
    <property type="component" value="Unassembled WGS sequence"/>
</dbReference>
<dbReference type="PANTHER" id="PTHR38454">
    <property type="entry name" value="INTEGRAL MEMBRANE PROTEIN-RELATED"/>
    <property type="match status" value="1"/>
</dbReference>
<feature type="transmembrane region" description="Helical" evidence="1">
    <location>
        <begin position="243"/>
        <end position="270"/>
    </location>
</feature>
<feature type="transmembrane region" description="Helical" evidence="1">
    <location>
        <begin position="177"/>
        <end position="193"/>
    </location>
</feature>
<feature type="transmembrane region" description="Helical" evidence="1">
    <location>
        <begin position="373"/>
        <end position="389"/>
    </location>
</feature>
<feature type="transmembrane region" description="Helical" evidence="1">
    <location>
        <begin position="126"/>
        <end position="146"/>
    </location>
</feature>
<feature type="transmembrane region" description="Helical" evidence="1">
    <location>
        <begin position="433"/>
        <end position="451"/>
    </location>
</feature>
<feature type="transmembrane region" description="Helical" evidence="1">
    <location>
        <begin position="35"/>
        <end position="54"/>
    </location>
</feature>
<feature type="transmembrane region" description="Helical" evidence="1">
    <location>
        <begin position="152"/>
        <end position="170"/>
    </location>
</feature>
<feature type="transmembrane region" description="Helical" evidence="1">
    <location>
        <begin position="88"/>
        <end position="106"/>
    </location>
</feature>
<protein>
    <recommendedName>
        <fullName evidence="4">YfhO family protein</fullName>
    </recommendedName>
</protein>
<evidence type="ECO:0000313" key="2">
    <source>
        <dbReference type="EMBL" id="PWE85621.1"/>
    </source>
</evidence>
<dbReference type="AlphaFoldDB" id="A0A2V1JQY8"/>
<evidence type="ECO:0000313" key="3">
    <source>
        <dbReference type="Proteomes" id="UP000245288"/>
    </source>
</evidence>
<dbReference type="InterPro" id="IPR018580">
    <property type="entry name" value="Uncharacterised_YfhO"/>
</dbReference>
<dbReference type="RefSeq" id="WP_109216652.1">
    <property type="nucleotide sequence ID" value="NZ_JRFU01000173.1"/>
</dbReference>
<dbReference type="EMBL" id="JRFU01000173">
    <property type="protein sequence ID" value="PWE85621.1"/>
    <property type="molecule type" value="Genomic_DNA"/>
</dbReference>
<dbReference type="PANTHER" id="PTHR38454:SF1">
    <property type="entry name" value="INTEGRAL MEMBRANE PROTEIN"/>
    <property type="match status" value="1"/>
</dbReference>
<dbReference type="OrthoDB" id="1637636at2"/>
<comment type="caution">
    <text evidence="2">The sequence shown here is derived from an EMBL/GenBank/DDBJ whole genome shotgun (WGS) entry which is preliminary data.</text>
</comment>
<sequence length="869" mass="98692">MKERVIENTQRKYKQSSLWAGTEPKQEKRNQMLQNVVFTGILVAVFFLLIGLILPEGCFYGSTIDWYDQHVTLAETIRRTCMEEKTLAPAWMIIGGGNNGFQFAYYGYFRPDIILGCLLPQVPMTFLIPAYALCSYLAAVLLMRYWLRLEGMSPFGAFFGSMLFLLANCFFQTHRQIMFVNYLPFLLLALIFLKKRKFALMSVSLTLIYLHSFYYAIACLAVIGWFAVGMLRREADWSGKRKLLFQGVTSVILSIGMAMMLLLPTFMAILEHKHSGEKTTTLTDLVLPNAQNLLYSPYGMGLTVICLYLLLLGLTIREYRWQSALLLLGSLFGVAPYILNATLYARGKILVPFVPVVLLYCMKIFQKIRRGEVRWRFWIFLVFAGVIASQWGQAWFWWVTLDTGILLVAALVDTKLRKKQEVNGCSDIGCETGIVRYLFLFIMPFLIYVRLADGENWQGMPTSEAQEQNFTEEELQAICGNKLYRCNKLTDAKKECNALQFYGQQTTTMYSSVTNSAYQNFYYDLTKMPIQINNRTALLEERNPLFAQLMAERYVLTTENKIPYGYKIVAQQGKNVIAENPNVLPIAYTTSDCISDQQFEALGDTQKMTALSRYTVVEDASDSVSVSDMEQISLPALDSNEVECSDNVKVQAINNGYQMKVTDKGTIRIPLDSAMQNGTLYFRFRVNNHTEKPVVISANGRKNKLSGLSAPYPNENNCFSYMLKERGNDKYIMLRLSEGSYDITDVACYVFPGQLLADKQVEAAELVSEDQWEKNSVLKCNVTASEDEYFVTSIPMQNGLKLYVDGKETKIETVNTAFAGAKLSSGSHTIDLRFDPPGQKYGMMASLLSVVLFAIWSVATVLYRQKHHR</sequence>
<keyword evidence="1" id="KW-0472">Membrane</keyword>
<feature type="transmembrane region" description="Helical" evidence="1">
    <location>
        <begin position="349"/>
        <end position="366"/>
    </location>
</feature>
<keyword evidence="1" id="KW-1133">Transmembrane helix</keyword>
<organism evidence="2 3">
    <name type="scientific">Eubacterium ramulus</name>
    <dbReference type="NCBI Taxonomy" id="39490"/>
    <lineage>
        <taxon>Bacteria</taxon>
        <taxon>Bacillati</taxon>
        <taxon>Bacillota</taxon>
        <taxon>Clostridia</taxon>
        <taxon>Eubacteriales</taxon>
        <taxon>Eubacteriaceae</taxon>
        <taxon>Eubacterium</taxon>
    </lineage>
</organism>
<feature type="transmembrane region" description="Helical" evidence="1">
    <location>
        <begin position="290"/>
        <end position="312"/>
    </location>
</feature>
<keyword evidence="3" id="KW-1185">Reference proteome</keyword>
<accession>A0A2V1JQY8</accession>
<feature type="transmembrane region" description="Helical" evidence="1">
    <location>
        <begin position="213"/>
        <end position="231"/>
    </location>
</feature>
<dbReference type="Pfam" id="PF09586">
    <property type="entry name" value="YfhO"/>
    <property type="match status" value="1"/>
</dbReference>
<keyword evidence="1" id="KW-0812">Transmembrane</keyword>
<name>A0A2V1JQY8_EUBRA</name>
<feature type="transmembrane region" description="Helical" evidence="1">
    <location>
        <begin position="395"/>
        <end position="412"/>
    </location>
</feature>
<reference evidence="2 3" key="1">
    <citation type="submission" date="2014-09" db="EMBL/GenBank/DDBJ databases">
        <title>Butyrate-producing bacteria isolated from human gut.</title>
        <authorList>
            <person name="Zhang Q."/>
            <person name="Zhao L."/>
        </authorList>
    </citation>
    <scope>NUCLEOTIDE SEQUENCE [LARGE SCALE GENOMIC DNA]</scope>
    <source>
        <strain evidence="2 3">21</strain>
    </source>
</reference>
<proteinExistence type="predicted"/>
<evidence type="ECO:0000256" key="1">
    <source>
        <dbReference type="SAM" id="Phobius"/>
    </source>
</evidence>
<evidence type="ECO:0008006" key="4">
    <source>
        <dbReference type="Google" id="ProtNLM"/>
    </source>
</evidence>
<feature type="transmembrane region" description="Helical" evidence="1">
    <location>
        <begin position="841"/>
        <end position="863"/>
    </location>
</feature>
<feature type="transmembrane region" description="Helical" evidence="1">
    <location>
        <begin position="324"/>
        <end position="343"/>
    </location>
</feature>
<gene>
    <name evidence="2" type="ORF">LG34_14810</name>
</gene>